<name>A0A8S0Z0H6_ARCPL</name>
<gene>
    <name evidence="2" type="ORF">APLA_LOCUS2330</name>
</gene>
<organism evidence="2 3">
    <name type="scientific">Arctia plantaginis</name>
    <name type="common">Wood tiger moth</name>
    <name type="synonym">Phalaena plantaginis</name>
    <dbReference type="NCBI Taxonomy" id="874455"/>
    <lineage>
        <taxon>Eukaryota</taxon>
        <taxon>Metazoa</taxon>
        <taxon>Ecdysozoa</taxon>
        <taxon>Arthropoda</taxon>
        <taxon>Hexapoda</taxon>
        <taxon>Insecta</taxon>
        <taxon>Pterygota</taxon>
        <taxon>Neoptera</taxon>
        <taxon>Endopterygota</taxon>
        <taxon>Lepidoptera</taxon>
        <taxon>Glossata</taxon>
        <taxon>Ditrysia</taxon>
        <taxon>Noctuoidea</taxon>
        <taxon>Erebidae</taxon>
        <taxon>Arctiinae</taxon>
        <taxon>Arctia</taxon>
    </lineage>
</organism>
<evidence type="ECO:0000256" key="1">
    <source>
        <dbReference type="SAM" id="MobiDB-lite"/>
    </source>
</evidence>
<dbReference type="Proteomes" id="UP000494106">
    <property type="component" value="Unassembled WGS sequence"/>
</dbReference>
<evidence type="ECO:0000313" key="3">
    <source>
        <dbReference type="Proteomes" id="UP000494106"/>
    </source>
</evidence>
<feature type="region of interest" description="Disordered" evidence="1">
    <location>
        <begin position="1"/>
        <end position="26"/>
    </location>
</feature>
<protein>
    <submittedName>
        <fullName evidence="2">Uncharacterized protein</fullName>
    </submittedName>
</protein>
<proteinExistence type="predicted"/>
<keyword evidence="3" id="KW-1185">Reference proteome</keyword>
<accession>A0A8S0Z0H6</accession>
<evidence type="ECO:0000313" key="2">
    <source>
        <dbReference type="EMBL" id="CAB3225088.1"/>
    </source>
</evidence>
<reference evidence="2 3" key="1">
    <citation type="submission" date="2020-04" db="EMBL/GenBank/DDBJ databases">
        <authorList>
            <person name="Wallbank WR R."/>
            <person name="Pardo Diaz C."/>
            <person name="Kozak K."/>
            <person name="Martin S."/>
            <person name="Jiggins C."/>
            <person name="Moest M."/>
            <person name="Warren A I."/>
            <person name="Byers J.R.P. K."/>
            <person name="Montejo-Kovacevich G."/>
            <person name="Yen C E."/>
        </authorList>
    </citation>
    <scope>NUCLEOTIDE SEQUENCE [LARGE SCALE GENOMIC DNA]</scope>
</reference>
<sequence>MPPKATSGRLSVASKRSQRPYPVEPRRLRAVPYRTTNYNASRTGTGGGETQTLFCGCECLQARTWPRRTPARCDAAKNFLTKHCRRITEVTKRRDTATMTLPVAPD</sequence>
<comment type="caution">
    <text evidence="2">The sequence shown here is derived from an EMBL/GenBank/DDBJ whole genome shotgun (WGS) entry which is preliminary data.</text>
</comment>
<dbReference type="AlphaFoldDB" id="A0A8S0Z0H6"/>
<dbReference type="EMBL" id="CADEBC010000205">
    <property type="protein sequence ID" value="CAB3225088.1"/>
    <property type="molecule type" value="Genomic_DNA"/>
</dbReference>